<proteinExistence type="predicted"/>
<organism evidence="10 11">
    <name type="scientific">Saccoglossus kowalevskii</name>
    <name type="common">Acorn worm</name>
    <dbReference type="NCBI Taxonomy" id="10224"/>
    <lineage>
        <taxon>Eukaryota</taxon>
        <taxon>Metazoa</taxon>
        <taxon>Hemichordata</taxon>
        <taxon>Enteropneusta</taxon>
        <taxon>Harrimaniidae</taxon>
        <taxon>Saccoglossus</taxon>
    </lineage>
</organism>
<reference evidence="11" key="1">
    <citation type="submission" date="2025-08" db="UniProtKB">
        <authorList>
            <consortium name="RefSeq"/>
        </authorList>
    </citation>
    <scope>IDENTIFICATION</scope>
    <source>
        <tissue evidence="11">Testes</tissue>
    </source>
</reference>
<evidence type="ECO:0000256" key="5">
    <source>
        <dbReference type="ARBA" id="ARBA00023054"/>
    </source>
</evidence>
<keyword evidence="4" id="KW-0333">Golgi apparatus</keyword>
<feature type="transmembrane region" description="Helical" evidence="9">
    <location>
        <begin position="703"/>
        <end position="726"/>
    </location>
</feature>
<name>A0ABM0LX85_SACKO</name>
<keyword evidence="6 9" id="KW-0472">Membrane</keyword>
<comment type="subcellular location">
    <subcellularLocation>
        <location evidence="1">Golgi apparatus membrane</location>
        <topology evidence="1">Single-pass type IV membrane protein</topology>
    </subcellularLocation>
</comment>
<sequence length="749" mass="85195">MSWLLGKAEDLLNKMDQSASDVLTKTANHDSMYASIPEHTTAPQNLVMPDKMNASQDLQATLLNKSVSAGNLATYLASTSNISRTNTGDSALNKPPQSKPAVSSNPSTPPQTKKSSKAFQSKPKKKDEDEKLFEFLNSPDTLSTERKKDKQLNGRHSRRSSTSSTTSTRTDNASAEGSVGITISIEPSADDHNEHTDGSDSAVGNEIADSTHNATPESQQEGLLSSHSQQLSSLELENKLLKNEVSSLNQEMASVVQRARSAQEEMNRLRNQLRNRSSQMTETDSIIRQHRSREEDYVEAIAAKDSQLAVLRVRLEDLDKEVREKIKTIDILQNEKDRILKDHTDSSGLQGQALDSVREKLQESEAALKREIQTFKQSQVDAMQRQSRVEEEHRTLSSAYSLLQQQHNHSKTHTNNLSMQLKTAKNNLDHVKQELNDYKQKATRILQSKDKLINSLKESDPSIDQGTVTGIELEELKQDRDAMKEELQVSKVKLEQLRSELQDLEFQSQTDSDMAQEQIQDLEQQLSDHRRQVKELEAELTEKRDEMKYMQQELLKQKTNFQVRLQDREDEIHKLRNQLTTKTMSTTSQTELENRLHALTESLIQKQTMLEALSTEKNSLVVQLERMEKQFDEAKEISAIRAKTHHAVSIEETEDAGIRQRNFPEFLNESPLDTGVTRGMKKAAYTLDRFSVKLGIFLRRYPIARLFVILYMILLHLWVMVVLLTYTPEMHGSDYVHSPQGMEPREPQP</sequence>
<dbReference type="InterPro" id="IPR019177">
    <property type="entry name" value="Golgin_subfamily_A_member_5"/>
</dbReference>
<evidence type="ECO:0000256" key="6">
    <source>
        <dbReference type="ARBA" id="ARBA00023136"/>
    </source>
</evidence>
<evidence type="ECO:0000256" key="7">
    <source>
        <dbReference type="SAM" id="Coils"/>
    </source>
</evidence>
<feature type="compositionally biased region" description="Low complexity" evidence="8">
    <location>
        <begin position="160"/>
        <end position="170"/>
    </location>
</feature>
<feature type="compositionally biased region" description="Polar residues" evidence="8">
    <location>
        <begin position="100"/>
        <end position="119"/>
    </location>
</feature>
<feature type="compositionally biased region" description="Low complexity" evidence="8">
    <location>
        <begin position="217"/>
        <end position="230"/>
    </location>
</feature>
<keyword evidence="5 7" id="KW-0175">Coiled coil</keyword>
<feature type="coiled-coil region" evidence="7">
    <location>
        <begin position="610"/>
        <end position="637"/>
    </location>
</feature>
<dbReference type="Proteomes" id="UP000694865">
    <property type="component" value="Unplaced"/>
</dbReference>
<feature type="compositionally biased region" description="Basic and acidic residues" evidence="8">
    <location>
        <begin position="143"/>
        <end position="152"/>
    </location>
</feature>
<evidence type="ECO:0000256" key="2">
    <source>
        <dbReference type="ARBA" id="ARBA00022692"/>
    </source>
</evidence>
<keyword evidence="10" id="KW-1185">Reference proteome</keyword>
<dbReference type="PANTHER" id="PTHR13815">
    <property type="entry name" value="GOLGIN-84"/>
    <property type="match status" value="1"/>
</dbReference>
<feature type="region of interest" description="Disordered" evidence="8">
    <location>
        <begin position="82"/>
        <end position="230"/>
    </location>
</feature>
<keyword evidence="3 9" id="KW-1133">Transmembrane helix</keyword>
<dbReference type="Pfam" id="PF09787">
    <property type="entry name" value="Golgin_A5"/>
    <property type="match status" value="1"/>
</dbReference>
<feature type="coiled-coil region" evidence="7">
    <location>
        <begin position="414"/>
        <end position="448"/>
    </location>
</feature>
<keyword evidence="2 9" id="KW-0812">Transmembrane</keyword>
<gene>
    <name evidence="11" type="primary">LOC100368363</name>
</gene>
<evidence type="ECO:0000256" key="1">
    <source>
        <dbReference type="ARBA" id="ARBA00004409"/>
    </source>
</evidence>
<evidence type="ECO:0000256" key="9">
    <source>
        <dbReference type="SAM" id="Phobius"/>
    </source>
</evidence>
<feature type="coiled-coil region" evidence="7">
    <location>
        <begin position="473"/>
        <end position="578"/>
    </location>
</feature>
<evidence type="ECO:0000313" key="10">
    <source>
        <dbReference type="Proteomes" id="UP000694865"/>
    </source>
</evidence>
<evidence type="ECO:0000256" key="3">
    <source>
        <dbReference type="ARBA" id="ARBA00022989"/>
    </source>
</evidence>
<dbReference type="RefSeq" id="XP_006812376.1">
    <property type="nucleotide sequence ID" value="XM_006812313.1"/>
</dbReference>
<dbReference type="GeneID" id="100368363"/>
<protein>
    <submittedName>
        <fullName evidence="11">Golgin subfamily A member 5-like isoform X1</fullName>
    </submittedName>
</protein>
<evidence type="ECO:0000256" key="4">
    <source>
        <dbReference type="ARBA" id="ARBA00023034"/>
    </source>
</evidence>
<evidence type="ECO:0000256" key="8">
    <source>
        <dbReference type="SAM" id="MobiDB-lite"/>
    </source>
</evidence>
<dbReference type="PANTHER" id="PTHR13815:SF7">
    <property type="entry name" value="GOLGIN SUBFAMILY A MEMBER 5"/>
    <property type="match status" value="1"/>
</dbReference>
<evidence type="ECO:0000313" key="11">
    <source>
        <dbReference type="RefSeq" id="XP_006812376.1"/>
    </source>
</evidence>
<accession>A0ABM0LX85</accession>
<feature type="compositionally biased region" description="Basic and acidic residues" evidence="8">
    <location>
        <begin position="189"/>
        <end position="198"/>
    </location>
</feature>